<protein>
    <recommendedName>
        <fullName evidence="2">Anti-sigma K factor RskA C-terminal domain-containing protein</fullName>
    </recommendedName>
</protein>
<dbReference type="GO" id="GO:0006417">
    <property type="term" value="P:regulation of translation"/>
    <property type="evidence" value="ECO:0007669"/>
    <property type="project" value="TreeGrafter"/>
</dbReference>
<accession>W0VE80</accession>
<keyword evidence="1" id="KW-0472">Membrane</keyword>
<dbReference type="InterPro" id="IPR018764">
    <property type="entry name" value="RskA_C"/>
</dbReference>
<dbReference type="OrthoDB" id="8617430at2"/>
<dbReference type="eggNOG" id="COG5343">
    <property type="taxonomic scope" value="Bacteria"/>
</dbReference>
<dbReference type="RefSeq" id="WP_038497817.1">
    <property type="nucleotide sequence ID" value="NZ_BCTH01000020.1"/>
</dbReference>
<reference evidence="3 4" key="1">
    <citation type="journal article" date="2015" name="Genome Announc.">
        <title>Genome Sequence of Mushroom Soft-Rot Pathogen Janthinobacterium agaricidamnosum.</title>
        <authorList>
            <person name="Graupner K."/>
            <person name="Lackner G."/>
            <person name="Hertweck C."/>
        </authorList>
    </citation>
    <scope>NUCLEOTIDE SEQUENCE [LARGE SCALE GENOMIC DNA]</scope>
    <source>
        <strain evidence="4">NBRC 102515 / DSM 9628</strain>
    </source>
</reference>
<dbReference type="Pfam" id="PF10099">
    <property type="entry name" value="RskA_C"/>
    <property type="match status" value="1"/>
</dbReference>
<dbReference type="STRING" id="1349767.GJA_5389"/>
<dbReference type="InterPro" id="IPR051474">
    <property type="entry name" value="Anti-sigma-K/W_factor"/>
</dbReference>
<dbReference type="HOGENOM" id="CLU_075065_0_0_4"/>
<organism evidence="3 4">
    <name type="scientific">Janthinobacterium agaricidamnosum NBRC 102515 = DSM 9628</name>
    <dbReference type="NCBI Taxonomy" id="1349767"/>
    <lineage>
        <taxon>Bacteria</taxon>
        <taxon>Pseudomonadati</taxon>
        <taxon>Pseudomonadota</taxon>
        <taxon>Betaproteobacteria</taxon>
        <taxon>Burkholderiales</taxon>
        <taxon>Oxalobacteraceae</taxon>
        <taxon>Janthinobacterium</taxon>
    </lineage>
</organism>
<keyword evidence="4" id="KW-1185">Reference proteome</keyword>
<dbReference type="PANTHER" id="PTHR37461">
    <property type="entry name" value="ANTI-SIGMA-K FACTOR RSKA"/>
    <property type="match status" value="1"/>
</dbReference>
<proteinExistence type="predicted"/>
<evidence type="ECO:0000313" key="4">
    <source>
        <dbReference type="Proteomes" id="UP000027604"/>
    </source>
</evidence>
<dbReference type="PATRIC" id="fig|1349767.4.peg.1982"/>
<gene>
    <name evidence="3" type="ORF">GJA_5389</name>
</gene>
<evidence type="ECO:0000256" key="1">
    <source>
        <dbReference type="SAM" id="Phobius"/>
    </source>
</evidence>
<dbReference type="GO" id="GO:0005886">
    <property type="term" value="C:plasma membrane"/>
    <property type="evidence" value="ECO:0007669"/>
    <property type="project" value="InterPro"/>
</dbReference>
<sequence>MNYERQELLDRLAGMYVLGTMNATARRRFGRLLKESTAAQRAVAAWNDSLAPLHQVVPPLKAPPHIWERISEKTRPRTQPEVATAGWFERCRMLLYGAAPAALACCIGIVGTSLLATQYPGVIGLQERNVNMPASYVGLLTDGADNVALTVSSLRRGKVVTLKVVRPLAVPPGMVARLWALPSNRAPVALANVPDSGSAKVILDVPSETMFADVPRLALSYESDPDTTAPSGPFVLLGHCVKYW</sequence>
<keyword evidence="1" id="KW-1133">Transmembrane helix</keyword>
<evidence type="ECO:0000259" key="2">
    <source>
        <dbReference type="Pfam" id="PF10099"/>
    </source>
</evidence>
<dbReference type="EMBL" id="HG322949">
    <property type="protein sequence ID" value="CDG85985.1"/>
    <property type="molecule type" value="Genomic_DNA"/>
</dbReference>
<feature type="transmembrane region" description="Helical" evidence="1">
    <location>
        <begin position="94"/>
        <end position="116"/>
    </location>
</feature>
<dbReference type="AlphaFoldDB" id="W0VE80"/>
<dbReference type="KEGG" id="jag:GJA_5389"/>
<evidence type="ECO:0000313" key="3">
    <source>
        <dbReference type="EMBL" id="CDG85985.1"/>
    </source>
</evidence>
<name>W0VE80_9BURK</name>
<feature type="domain" description="Anti-sigma K factor RskA C-terminal" evidence="2">
    <location>
        <begin position="101"/>
        <end position="233"/>
    </location>
</feature>
<dbReference type="PANTHER" id="PTHR37461:SF1">
    <property type="entry name" value="ANTI-SIGMA-K FACTOR RSKA"/>
    <property type="match status" value="1"/>
</dbReference>
<dbReference type="Proteomes" id="UP000027604">
    <property type="component" value="Chromosome I"/>
</dbReference>
<dbReference type="GO" id="GO:0016989">
    <property type="term" value="F:sigma factor antagonist activity"/>
    <property type="evidence" value="ECO:0007669"/>
    <property type="project" value="TreeGrafter"/>
</dbReference>
<keyword evidence="1" id="KW-0812">Transmembrane</keyword>